<keyword evidence="7" id="KW-0418">Kinase</keyword>
<evidence type="ECO:0000256" key="9">
    <source>
        <dbReference type="PROSITE-ProRule" id="PRU00182"/>
    </source>
</evidence>
<keyword evidence="9" id="KW-0694">RNA-binding</keyword>
<proteinExistence type="inferred from homology"/>
<dbReference type="GO" id="GO:0005524">
    <property type="term" value="F:ATP binding"/>
    <property type="evidence" value="ECO:0007669"/>
    <property type="project" value="UniProtKB-UniRule"/>
</dbReference>
<dbReference type="STRING" id="563192.HMPREF0179_02265"/>
<keyword evidence="7" id="KW-0808">Transferase</keyword>
<evidence type="ECO:0000256" key="7">
    <source>
        <dbReference type="HAMAP-Rule" id="MF_00376"/>
    </source>
</evidence>
<dbReference type="HAMAP" id="MF_00376">
    <property type="entry name" value="Dephospho_CoA_kinase"/>
    <property type="match status" value="1"/>
</dbReference>
<sequence length="545" mass="60687">MTRTYAFTVDGGRVRLDRFLGEALREQDVSREKVKRAIRDGGCLVDGAVCTDVSAKVGAGQSIELRMEAEPTSVQPEEGELEILYQDAWLAVLNKPAGMTVHPAPSCPDGTLVHRLVARFPSLRAQEGFRPGIVHRLDKDTSGLICVALTEEARMRLSEAFAAREIRKEYLALVQGVPAPAGTVDAPLGRHPTVKVKVAVAKNGKEARSEWRVLHKGQGYSLLEVRIFTGRTHQIRVHMAHIGHPLWGDKLYGRGGQVLTPPVPGVLLKHDPAPRQMLHAWHLSFIHPFTGEKMAFTCPPPEDFVQTALTLERHMRRVVVTGVAGSGKSLFMRMLAEEGVPTWSADAAVIRLYEPGREAWQALRLRYGERFIPDDRSPVDRKALAAALLPSAESGVDVHELENLLHPLVLDDLERFWSGQEEAGRGYAVAEVPLWFESGWSRKLCGERRPYVVGISCEQGERCRRLLEVRGWSDTLMARMDGLQWTQERKLAGCDQVIANSGTEGALRDKARTFVREMEHWDAESRAAFLGQWEHLVNEPCPEAG</sequence>
<dbReference type="Gene3D" id="3.10.290.10">
    <property type="entry name" value="RNA-binding S4 domain"/>
    <property type="match status" value="1"/>
</dbReference>
<evidence type="ECO:0000256" key="8">
    <source>
        <dbReference type="PIRSR" id="PIRSR606225-1"/>
    </source>
</evidence>
<dbReference type="PANTHER" id="PTHR21600">
    <property type="entry name" value="MITOCHONDRIAL RNA PSEUDOURIDINE SYNTHASE"/>
    <property type="match status" value="1"/>
</dbReference>
<dbReference type="eggNOG" id="COG0237">
    <property type="taxonomic scope" value="Bacteria"/>
</dbReference>
<comment type="catalytic activity">
    <reaction evidence="7">
        <text>3'-dephospho-CoA + ATP = ADP + CoA + H(+)</text>
        <dbReference type="Rhea" id="RHEA:18245"/>
        <dbReference type="ChEBI" id="CHEBI:15378"/>
        <dbReference type="ChEBI" id="CHEBI:30616"/>
        <dbReference type="ChEBI" id="CHEBI:57287"/>
        <dbReference type="ChEBI" id="CHEBI:57328"/>
        <dbReference type="ChEBI" id="CHEBI:456216"/>
        <dbReference type="EC" id="2.7.1.24"/>
    </reaction>
</comment>
<dbReference type="GeneID" id="78085407"/>
<evidence type="ECO:0000259" key="10">
    <source>
        <dbReference type="Pfam" id="PF00849"/>
    </source>
</evidence>
<feature type="domain" description="Pseudouridine synthase RsuA/RluA-like" evidence="10">
    <location>
        <begin position="91"/>
        <end position="241"/>
    </location>
</feature>
<evidence type="ECO:0000256" key="1">
    <source>
        <dbReference type="ARBA" id="ARBA00009018"/>
    </source>
</evidence>
<evidence type="ECO:0000256" key="6">
    <source>
        <dbReference type="ARBA" id="ARBA00023235"/>
    </source>
</evidence>
<dbReference type="InterPro" id="IPR020103">
    <property type="entry name" value="PsdUridine_synth_cat_dom_sf"/>
</dbReference>
<feature type="active site" evidence="8">
    <location>
        <position position="138"/>
    </location>
</feature>
<accession>E5Y7V0</accession>
<dbReference type="InterPro" id="IPR050188">
    <property type="entry name" value="RluA_PseudoU_synthase"/>
</dbReference>
<dbReference type="Gene3D" id="3.30.2350.10">
    <property type="entry name" value="Pseudouridine synthase"/>
    <property type="match status" value="1"/>
</dbReference>
<reference evidence="11 12" key="1">
    <citation type="submission" date="2010-10" db="EMBL/GenBank/DDBJ databases">
        <authorList>
            <consortium name="The Broad Institute Genome Sequencing Platform"/>
            <person name="Ward D."/>
            <person name="Earl A."/>
            <person name="Feldgarden M."/>
            <person name="Young S.K."/>
            <person name="Gargeya S."/>
            <person name="Zeng Q."/>
            <person name="Alvarado L."/>
            <person name="Berlin A."/>
            <person name="Bochicchio J."/>
            <person name="Chapman S.B."/>
            <person name="Chen Z."/>
            <person name="Freedman E."/>
            <person name="Gellesch M."/>
            <person name="Goldberg J."/>
            <person name="Griggs A."/>
            <person name="Gujja S."/>
            <person name="Heilman E."/>
            <person name="Heiman D."/>
            <person name="Howarth C."/>
            <person name="Mehta T."/>
            <person name="Neiman D."/>
            <person name="Pearson M."/>
            <person name="Roberts A."/>
            <person name="Saif S."/>
            <person name="Shea T."/>
            <person name="Shenoy N."/>
            <person name="Sisk P."/>
            <person name="Stolte C."/>
            <person name="Sykes S."/>
            <person name="White J."/>
            <person name="Yandava C."/>
            <person name="Allen-Vercoe E."/>
            <person name="Sibley C."/>
            <person name="Ambrose C.E."/>
            <person name="Strauss J."/>
            <person name="Daigneault M."/>
            <person name="Haas B."/>
            <person name="Nusbaum C."/>
            <person name="Birren B."/>
        </authorList>
    </citation>
    <scope>NUCLEOTIDE SEQUENCE [LARGE SCALE GENOMIC DNA]</scope>
    <source>
        <strain evidence="11 12">3_1_6</strain>
    </source>
</reference>
<dbReference type="CDD" id="cd02869">
    <property type="entry name" value="PseudoU_synth_RluA_like"/>
    <property type="match status" value="1"/>
</dbReference>
<dbReference type="InterPro" id="IPR027417">
    <property type="entry name" value="P-loop_NTPase"/>
</dbReference>
<organism evidence="11 12">
    <name type="scientific">Bilophila wadsworthia (strain 3_1_6)</name>
    <dbReference type="NCBI Taxonomy" id="563192"/>
    <lineage>
        <taxon>Bacteria</taxon>
        <taxon>Pseudomonadati</taxon>
        <taxon>Thermodesulfobacteriota</taxon>
        <taxon>Desulfovibrionia</taxon>
        <taxon>Desulfovibrionales</taxon>
        <taxon>Desulfovibrionaceae</taxon>
        <taxon>Bilophila</taxon>
    </lineage>
</organism>
<evidence type="ECO:0000313" key="12">
    <source>
        <dbReference type="Proteomes" id="UP000006034"/>
    </source>
</evidence>
<dbReference type="eggNOG" id="COG0564">
    <property type="taxonomic scope" value="Bacteria"/>
</dbReference>
<dbReference type="Pfam" id="PF01121">
    <property type="entry name" value="CoaE"/>
    <property type="match status" value="1"/>
</dbReference>
<comment type="function">
    <text evidence="7">Catalyzes the phosphorylation of the 3'-hydroxyl group of dephosphocoenzyme A to form coenzyme A.</text>
</comment>
<gene>
    <name evidence="7" type="primary">coaE</name>
    <name evidence="11" type="ORF">HMPREF0179_02265</name>
</gene>
<dbReference type="CDD" id="cd02022">
    <property type="entry name" value="DPCK"/>
    <property type="match status" value="1"/>
</dbReference>
<dbReference type="GO" id="GO:0015937">
    <property type="term" value="P:coenzyme A biosynthetic process"/>
    <property type="evidence" value="ECO:0007669"/>
    <property type="project" value="UniProtKB-UniRule"/>
</dbReference>
<keyword evidence="3 7" id="KW-0547">Nucleotide-binding</keyword>
<name>E5Y7V0_BILW3</name>
<comment type="similarity">
    <text evidence="2">Belongs to the pseudouridine synthase RluA family.</text>
</comment>
<protein>
    <recommendedName>
        <fullName evidence="7">Dephospho-CoA kinase</fullName>
        <ecNumber evidence="7">2.7.1.24</ecNumber>
    </recommendedName>
    <alternativeName>
        <fullName evidence="7">Dephosphocoenzyme A kinase</fullName>
    </alternativeName>
</protein>
<dbReference type="EC" id="2.7.1.24" evidence="7"/>
<dbReference type="GO" id="GO:0003723">
    <property type="term" value="F:RNA binding"/>
    <property type="evidence" value="ECO:0007669"/>
    <property type="project" value="UniProtKB-KW"/>
</dbReference>
<dbReference type="InterPro" id="IPR006145">
    <property type="entry name" value="PsdUridine_synth_RsuA/RluA"/>
</dbReference>
<reference evidence="11 12" key="2">
    <citation type="submission" date="2013-04" db="EMBL/GenBank/DDBJ databases">
        <title>The Genome Sequence of Bilophila wadsworthia 3_1_6.</title>
        <authorList>
            <consortium name="The Broad Institute Genomics Platform"/>
            <person name="Earl A."/>
            <person name="Ward D."/>
            <person name="Feldgarden M."/>
            <person name="Gevers D."/>
            <person name="Sibley C."/>
            <person name="Strauss J."/>
            <person name="Allen-Vercoe E."/>
            <person name="Walker B."/>
            <person name="Young S."/>
            <person name="Zeng Q."/>
            <person name="Gargeya S."/>
            <person name="Fitzgerald M."/>
            <person name="Haas B."/>
            <person name="Abouelleil A."/>
            <person name="Allen A.W."/>
            <person name="Alvarado L."/>
            <person name="Arachchi H.M."/>
            <person name="Berlin A.M."/>
            <person name="Chapman S.B."/>
            <person name="Gainer-Dewar J."/>
            <person name="Goldberg J."/>
            <person name="Griggs A."/>
            <person name="Gujja S."/>
            <person name="Hansen M."/>
            <person name="Howarth C."/>
            <person name="Imamovic A."/>
            <person name="Ireland A."/>
            <person name="Larimer J."/>
            <person name="McCowan C."/>
            <person name="Murphy C."/>
            <person name="Pearson M."/>
            <person name="Poon T.W."/>
            <person name="Priest M."/>
            <person name="Roberts A."/>
            <person name="Saif S."/>
            <person name="Shea T."/>
            <person name="Sisk P."/>
            <person name="Sykes S."/>
            <person name="Wortman J."/>
            <person name="Nusbaum C."/>
            <person name="Birren B."/>
        </authorList>
    </citation>
    <scope>NUCLEOTIDE SEQUENCE [LARGE SCALE GENOMIC DNA]</scope>
    <source>
        <strain evidence="11 12">3_1_6</strain>
    </source>
</reference>
<dbReference type="AlphaFoldDB" id="E5Y7V0"/>
<dbReference type="InterPro" id="IPR006225">
    <property type="entry name" value="PsdUridine_synth_RluC/D"/>
</dbReference>
<dbReference type="OrthoDB" id="128480at2"/>
<dbReference type="SUPFAM" id="SSF55174">
    <property type="entry name" value="Alpha-L RNA-binding motif"/>
    <property type="match status" value="1"/>
</dbReference>
<dbReference type="GO" id="GO:0004140">
    <property type="term" value="F:dephospho-CoA kinase activity"/>
    <property type="evidence" value="ECO:0007669"/>
    <property type="project" value="UniProtKB-UniRule"/>
</dbReference>
<keyword evidence="4 7" id="KW-0067">ATP-binding</keyword>
<keyword evidence="7" id="KW-0963">Cytoplasm</keyword>
<dbReference type="SUPFAM" id="SSF52540">
    <property type="entry name" value="P-loop containing nucleoside triphosphate hydrolases"/>
    <property type="match status" value="1"/>
</dbReference>
<dbReference type="SUPFAM" id="SSF55120">
    <property type="entry name" value="Pseudouridine synthase"/>
    <property type="match status" value="1"/>
</dbReference>
<keyword evidence="12" id="KW-1185">Reference proteome</keyword>
<comment type="caution">
    <text evidence="11">The sequence shown here is derived from an EMBL/GenBank/DDBJ whole genome shotgun (WGS) entry which is preliminary data.</text>
</comment>
<dbReference type="GO" id="GO:0140098">
    <property type="term" value="F:catalytic activity, acting on RNA"/>
    <property type="evidence" value="ECO:0007669"/>
    <property type="project" value="UniProtKB-ARBA"/>
</dbReference>
<dbReference type="InterPro" id="IPR036986">
    <property type="entry name" value="S4_RNA-bd_sf"/>
</dbReference>
<dbReference type="GO" id="GO:0005737">
    <property type="term" value="C:cytoplasm"/>
    <property type="evidence" value="ECO:0007669"/>
    <property type="project" value="UniProtKB-SubCell"/>
</dbReference>
<dbReference type="InterPro" id="IPR001977">
    <property type="entry name" value="Depp_CoAkinase"/>
</dbReference>
<dbReference type="RefSeq" id="WP_016360639.1">
    <property type="nucleotide sequence ID" value="NZ_KE150238.1"/>
</dbReference>
<keyword evidence="5 7" id="KW-0173">Coenzyme A biosynthesis</keyword>
<dbReference type="GO" id="GO:0009982">
    <property type="term" value="F:pseudouridine synthase activity"/>
    <property type="evidence" value="ECO:0007669"/>
    <property type="project" value="InterPro"/>
</dbReference>
<dbReference type="Gene3D" id="3.40.50.300">
    <property type="entry name" value="P-loop containing nucleotide triphosphate hydrolases"/>
    <property type="match status" value="1"/>
</dbReference>
<feature type="binding site" evidence="7">
    <location>
        <begin position="325"/>
        <end position="330"/>
    </location>
    <ligand>
        <name>ATP</name>
        <dbReference type="ChEBI" id="CHEBI:30616"/>
    </ligand>
</feature>
<comment type="similarity">
    <text evidence="1 7">Belongs to the CoaE family.</text>
</comment>
<dbReference type="PROSITE" id="PS51219">
    <property type="entry name" value="DPCK"/>
    <property type="match status" value="1"/>
</dbReference>
<dbReference type="GO" id="GO:0000455">
    <property type="term" value="P:enzyme-directed rRNA pseudouridine synthesis"/>
    <property type="evidence" value="ECO:0007669"/>
    <property type="project" value="TreeGrafter"/>
</dbReference>
<evidence type="ECO:0000256" key="2">
    <source>
        <dbReference type="ARBA" id="ARBA00010876"/>
    </source>
</evidence>
<dbReference type="PROSITE" id="PS50889">
    <property type="entry name" value="S4"/>
    <property type="match status" value="1"/>
</dbReference>
<evidence type="ECO:0000256" key="5">
    <source>
        <dbReference type="ARBA" id="ARBA00022993"/>
    </source>
</evidence>
<dbReference type="UniPathway" id="UPA00241">
    <property type="reaction ID" value="UER00356"/>
</dbReference>
<dbReference type="Proteomes" id="UP000006034">
    <property type="component" value="Unassembled WGS sequence"/>
</dbReference>
<dbReference type="EMBL" id="ADCP02000001">
    <property type="protein sequence ID" value="EFV43917.2"/>
    <property type="molecule type" value="Genomic_DNA"/>
</dbReference>
<keyword evidence="6" id="KW-0413">Isomerase</keyword>
<dbReference type="PANTHER" id="PTHR21600:SF44">
    <property type="entry name" value="RIBOSOMAL LARGE SUBUNIT PSEUDOURIDINE SYNTHASE D"/>
    <property type="match status" value="1"/>
</dbReference>
<dbReference type="NCBIfam" id="TIGR00005">
    <property type="entry name" value="rluA_subfam"/>
    <property type="match status" value="1"/>
</dbReference>
<evidence type="ECO:0000256" key="3">
    <source>
        <dbReference type="ARBA" id="ARBA00022741"/>
    </source>
</evidence>
<evidence type="ECO:0000256" key="4">
    <source>
        <dbReference type="ARBA" id="ARBA00022840"/>
    </source>
</evidence>
<comment type="subcellular location">
    <subcellularLocation>
        <location evidence="7">Cytoplasm</location>
    </subcellularLocation>
</comment>
<dbReference type="Pfam" id="PF00849">
    <property type="entry name" value="PseudoU_synth_2"/>
    <property type="match status" value="1"/>
</dbReference>
<evidence type="ECO:0000313" key="11">
    <source>
        <dbReference type="EMBL" id="EFV43917.2"/>
    </source>
</evidence>
<comment type="pathway">
    <text evidence="7">Cofactor biosynthesis; coenzyme A biosynthesis; CoA from (R)-pantothenate: step 5/5.</text>
</comment>
<dbReference type="HOGENOM" id="CLU_488117_0_0_7"/>